<evidence type="ECO:0000256" key="1">
    <source>
        <dbReference type="ARBA" id="ARBA00022729"/>
    </source>
</evidence>
<dbReference type="EMBL" id="DF838946">
    <property type="protein sequence ID" value="GAT43386.1"/>
    <property type="molecule type" value="Genomic_DNA"/>
</dbReference>
<proteinExistence type="predicted"/>
<evidence type="ECO:0000313" key="4">
    <source>
        <dbReference type="EMBL" id="GAT43386.1"/>
    </source>
</evidence>
<sequence>MRVSVLFTALVLVGRVLGAPVLELASSQRESTSISRHAADAEVAEENLDGVERAVAKGPFAGDATYYSPGLGACGRKNKSSDLIVAVSKNMYDSYPGATANPNTNPICGKKLKASYKGKSVSLTVVDRCPGCSPDDLDMTETAFGLLAPPPEGRIKVEWSWE</sequence>
<dbReference type="Pfam" id="PF03330">
    <property type="entry name" value="DPBB_1"/>
    <property type="match status" value="1"/>
</dbReference>
<keyword evidence="1 2" id="KW-0732">Signal</keyword>
<name>A0ABQ0KWP5_MYCCL</name>
<keyword evidence="5" id="KW-1185">Reference proteome</keyword>
<dbReference type="PANTHER" id="PTHR31836">
    <property type="match status" value="1"/>
</dbReference>
<dbReference type="InterPro" id="IPR051477">
    <property type="entry name" value="Expansin_CellWall"/>
</dbReference>
<protein>
    <recommendedName>
        <fullName evidence="3">RlpA-like protein double-psi beta-barrel domain-containing protein</fullName>
    </recommendedName>
</protein>
<dbReference type="Proteomes" id="UP000815677">
    <property type="component" value="Unassembled WGS sequence"/>
</dbReference>
<dbReference type="Gene3D" id="2.40.40.10">
    <property type="entry name" value="RlpA-like domain"/>
    <property type="match status" value="1"/>
</dbReference>
<feature type="domain" description="RlpA-like protein double-psi beta-barrel" evidence="3">
    <location>
        <begin position="99"/>
        <end position="158"/>
    </location>
</feature>
<feature type="chain" id="PRO_5046144322" description="RlpA-like protein double-psi beta-barrel domain-containing protein" evidence="2">
    <location>
        <begin position="19"/>
        <end position="162"/>
    </location>
</feature>
<dbReference type="SUPFAM" id="SSF50685">
    <property type="entry name" value="Barwin-like endoglucanases"/>
    <property type="match status" value="1"/>
</dbReference>
<evidence type="ECO:0000259" key="3">
    <source>
        <dbReference type="Pfam" id="PF03330"/>
    </source>
</evidence>
<evidence type="ECO:0000256" key="2">
    <source>
        <dbReference type="SAM" id="SignalP"/>
    </source>
</evidence>
<organism evidence="4 5">
    <name type="scientific">Mycena chlorophos</name>
    <name type="common">Agaric fungus</name>
    <name type="synonym">Agaricus chlorophos</name>
    <dbReference type="NCBI Taxonomy" id="658473"/>
    <lineage>
        <taxon>Eukaryota</taxon>
        <taxon>Fungi</taxon>
        <taxon>Dikarya</taxon>
        <taxon>Basidiomycota</taxon>
        <taxon>Agaricomycotina</taxon>
        <taxon>Agaricomycetes</taxon>
        <taxon>Agaricomycetidae</taxon>
        <taxon>Agaricales</taxon>
        <taxon>Marasmiineae</taxon>
        <taxon>Mycenaceae</taxon>
        <taxon>Mycena</taxon>
    </lineage>
</organism>
<gene>
    <name evidence="4" type="ORF">MCHLO_01068</name>
</gene>
<dbReference type="CDD" id="cd22191">
    <property type="entry name" value="DPBB_RlpA_EXP_N-like"/>
    <property type="match status" value="1"/>
</dbReference>
<reference evidence="4" key="1">
    <citation type="submission" date="2014-09" db="EMBL/GenBank/DDBJ databases">
        <title>Genome sequence of the luminous mushroom Mycena chlorophos for searching fungal bioluminescence genes.</title>
        <authorList>
            <person name="Tanaka Y."/>
            <person name="Kasuga D."/>
            <person name="Oba Y."/>
            <person name="Hase S."/>
            <person name="Sato K."/>
            <person name="Oba Y."/>
            <person name="Sakakibara Y."/>
        </authorList>
    </citation>
    <scope>NUCLEOTIDE SEQUENCE</scope>
</reference>
<dbReference type="InterPro" id="IPR009009">
    <property type="entry name" value="RlpA-like_DPBB"/>
</dbReference>
<accession>A0ABQ0KWP5</accession>
<dbReference type="InterPro" id="IPR036908">
    <property type="entry name" value="RlpA-like_sf"/>
</dbReference>
<evidence type="ECO:0000313" key="5">
    <source>
        <dbReference type="Proteomes" id="UP000815677"/>
    </source>
</evidence>
<feature type="signal peptide" evidence="2">
    <location>
        <begin position="1"/>
        <end position="18"/>
    </location>
</feature>
<dbReference type="PANTHER" id="PTHR31836:SF27">
    <property type="entry name" value="RLPA-LIKE PROTEIN DOUBLE-PSI BETA-BARREL DOMAIN-CONTAINING PROTEIN"/>
    <property type="match status" value="1"/>
</dbReference>